<dbReference type="EMBL" id="FNAK01000007">
    <property type="protein sequence ID" value="SDE49189.1"/>
    <property type="molecule type" value="Genomic_DNA"/>
</dbReference>
<dbReference type="OrthoDB" id="9342475at2"/>
<organism evidence="1 2">
    <name type="scientific">Kordiimonas lacus</name>
    <dbReference type="NCBI Taxonomy" id="637679"/>
    <lineage>
        <taxon>Bacteria</taxon>
        <taxon>Pseudomonadati</taxon>
        <taxon>Pseudomonadota</taxon>
        <taxon>Alphaproteobacteria</taxon>
        <taxon>Kordiimonadales</taxon>
        <taxon>Kordiimonadaceae</taxon>
        <taxon>Kordiimonas</taxon>
    </lineage>
</organism>
<name>A0A1G7DCI7_9PROT</name>
<sequence>MPTTIIDSDQLGDVLLTDADDEVLVTSGVLVDGRIDLAGGDVNSLVNGGVISFGGELLTGRGAVESDADQTLVTNNGSIISTAWLTNGEEPFGWGGALAIGNGTLTLTNNETGLISGLRFGIEIAGVYTESGIVASSDTTIVNHGLIEGGDDGIRMHGGTVDNWGTIQSAGDWVIGGGWSAYDGISSFALSTTDEADIAAGLTTINNHEGGVLDGIRAGAMLSGGGHVVNDGLFTGGEAGIGVQGIQPDGSDIQSPFSLVNNGVIEGRGDGSGDGLGLVDTVGVGLFGLIGDASIENNGLIASADDGIFALSSVSIVNGEDGVIEADTDGDGEGYAILLSSLPDEVSSVDDTVVNYGLIDGDVSLGAGDDSFTFGRGGEVNGAVSGGDGADVFVFEKKADGGVISDFEDGVDLIDLSDLPKGHVKHMDVSQEGDDTYITVGKTLIILEDFNAGNISADDFIFG</sequence>
<dbReference type="STRING" id="637679.GCA_001550055_02259"/>
<dbReference type="AlphaFoldDB" id="A0A1G7DCI7"/>
<gene>
    <name evidence="1" type="ORF">SAMN04488071_3046</name>
</gene>
<evidence type="ECO:0000313" key="1">
    <source>
        <dbReference type="EMBL" id="SDE49189.1"/>
    </source>
</evidence>
<reference evidence="1 2" key="1">
    <citation type="submission" date="2016-10" db="EMBL/GenBank/DDBJ databases">
        <authorList>
            <person name="de Groot N.N."/>
        </authorList>
    </citation>
    <scope>NUCLEOTIDE SEQUENCE [LARGE SCALE GENOMIC DNA]</scope>
    <source>
        <strain evidence="1 2">CGMCC 1.9109</strain>
    </source>
</reference>
<protein>
    <submittedName>
        <fullName evidence="1">Uncharacterized protein</fullName>
    </submittedName>
</protein>
<accession>A0A1G7DCI7</accession>
<dbReference type="Proteomes" id="UP000183685">
    <property type="component" value="Unassembled WGS sequence"/>
</dbReference>
<evidence type="ECO:0000313" key="2">
    <source>
        <dbReference type="Proteomes" id="UP000183685"/>
    </source>
</evidence>
<proteinExistence type="predicted"/>
<keyword evidence="2" id="KW-1185">Reference proteome</keyword>
<dbReference type="RefSeq" id="WP_068305055.1">
    <property type="nucleotide sequence ID" value="NZ_FNAK01000007.1"/>
</dbReference>